<dbReference type="SUPFAM" id="SSF53756">
    <property type="entry name" value="UDP-Glycosyltransferase/glycogen phosphorylase"/>
    <property type="match status" value="1"/>
</dbReference>
<keyword evidence="4" id="KW-0808">Transferase</keyword>
<dbReference type="FunFam" id="3.40.50.2000:FF:000036">
    <property type="entry name" value="Alpha,alpha-trehalose-phosphate synthase subunit Tps2"/>
    <property type="match status" value="1"/>
</dbReference>
<reference evidence="5" key="1">
    <citation type="journal article" date="2014" name="Proc. Natl. Acad. Sci. U.S.A.">
        <title>Extensive sampling of basidiomycete genomes demonstrates inadequacy of the white-rot/brown-rot paradigm for wood decay fungi.</title>
        <authorList>
            <person name="Riley R."/>
            <person name="Salamov A.A."/>
            <person name="Brown D.W."/>
            <person name="Nagy L.G."/>
            <person name="Floudas D."/>
            <person name="Held B.W."/>
            <person name="Levasseur A."/>
            <person name="Lombard V."/>
            <person name="Morin E."/>
            <person name="Otillar R."/>
            <person name="Lindquist E.A."/>
            <person name="Sun H."/>
            <person name="LaButti K.M."/>
            <person name="Schmutz J."/>
            <person name="Jabbour D."/>
            <person name="Luo H."/>
            <person name="Baker S.E."/>
            <person name="Pisabarro A.G."/>
            <person name="Walton J.D."/>
            <person name="Blanchette R.A."/>
            <person name="Henrissat B."/>
            <person name="Martin F."/>
            <person name="Cullen D."/>
            <person name="Hibbett D.S."/>
            <person name="Grigoriev I.V."/>
        </authorList>
    </citation>
    <scope>NUCLEOTIDE SEQUENCE [LARGE SCALE GENOMIC DNA]</scope>
    <source>
        <strain evidence="5">PC15</strain>
    </source>
</reference>
<proteinExistence type="inferred from homology"/>
<comment type="similarity">
    <text evidence="1">In the N-terminal section; belongs to the glycosyltransferase 20 family.</text>
</comment>
<dbReference type="STRING" id="1137138.A0A067NUJ5"/>
<dbReference type="HOGENOM" id="CLU_002351_3_0_1"/>
<dbReference type="CDD" id="cd03788">
    <property type="entry name" value="GT20_TPS"/>
    <property type="match status" value="1"/>
</dbReference>
<dbReference type="Pfam" id="PF02358">
    <property type="entry name" value="Trehalose_PPase"/>
    <property type="match status" value="1"/>
</dbReference>
<dbReference type="NCBIfam" id="TIGR00685">
    <property type="entry name" value="T6PP"/>
    <property type="match status" value="1"/>
</dbReference>
<dbReference type="SUPFAM" id="SSF56784">
    <property type="entry name" value="HAD-like"/>
    <property type="match status" value="1"/>
</dbReference>
<dbReference type="Gene3D" id="3.40.50.1000">
    <property type="entry name" value="HAD superfamily/HAD-like"/>
    <property type="match status" value="1"/>
</dbReference>
<dbReference type="PANTHER" id="PTHR10788:SF123">
    <property type="entry name" value="TREHALOSE-PHOSPHATASE"/>
    <property type="match status" value="1"/>
</dbReference>
<dbReference type="AlphaFoldDB" id="A0A067NUJ5"/>
<dbReference type="EMBL" id="KL198005">
    <property type="protein sequence ID" value="KDQ31743.1"/>
    <property type="molecule type" value="Genomic_DNA"/>
</dbReference>
<evidence type="ECO:0000313" key="4">
    <source>
        <dbReference type="EMBL" id="KDQ31743.1"/>
    </source>
</evidence>
<dbReference type="InterPro" id="IPR006379">
    <property type="entry name" value="HAD-SF_hydro_IIB"/>
</dbReference>
<dbReference type="InterPro" id="IPR001830">
    <property type="entry name" value="Glyco_trans_20"/>
</dbReference>
<name>A0A067NUJ5_PLEO1</name>
<dbReference type="GO" id="GO:0004805">
    <property type="term" value="F:trehalose-phosphatase activity"/>
    <property type="evidence" value="ECO:0007669"/>
    <property type="project" value="TreeGrafter"/>
</dbReference>
<dbReference type="FunCoup" id="A0A067NUJ5">
    <property type="interactions" value="57"/>
</dbReference>
<evidence type="ECO:0000256" key="3">
    <source>
        <dbReference type="SAM" id="MobiDB-lite"/>
    </source>
</evidence>
<evidence type="ECO:0000256" key="1">
    <source>
        <dbReference type="ARBA" id="ARBA00005409"/>
    </source>
</evidence>
<dbReference type="GO" id="GO:0005946">
    <property type="term" value="C:alpha,alpha-trehalose-phosphate synthase complex (UDP-forming)"/>
    <property type="evidence" value="ECO:0007669"/>
    <property type="project" value="TreeGrafter"/>
</dbReference>
<accession>A0A067NUJ5</accession>
<feature type="compositionally biased region" description="Polar residues" evidence="3">
    <location>
        <begin position="1"/>
        <end position="13"/>
    </location>
</feature>
<evidence type="ECO:0000313" key="5">
    <source>
        <dbReference type="Proteomes" id="UP000027073"/>
    </source>
</evidence>
<dbReference type="Proteomes" id="UP000027073">
    <property type="component" value="Unassembled WGS sequence"/>
</dbReference>
<dbReference type="InterPro" id="IPR023214">
    <property type="entry name" value="HAD_sf"/>
</dbReference>
<dbReference type="OrthoDB" id="755951at2759"/>
<dbReference type="VEuPathDB" id="FungiDB:PLEOSDRAFT_1091820"/>
<dbReference type="Gene3D" id="3.30.70.1020">
    <property type="entry name" value="Trehalose-6-phosphate phosphatase related protein, domain 2"/>
    <property type="match status" value="1"/>
</dbReference>
<dbReference type="Pfam" id="PF00982">
    <property type="entry name" value="Glyco_transf_20"/>
    <property type="match status" value="1"/>
</dbReference>
<feature type="region of interest" description="Disordered" evidence="3">
    <location>
        <begin position="78"/>
        <end position="120"/>
    </location>
</feature>
<dbReference type="InterPro" id="IPR003337">
    <property type="entry name" value="Trehalose_PPase"/>
</dbReference>
<comment type="similarity">
    <text evidence="2">In the C-terminal section; belongs to the trehalose phosphatase family.</text>
</comment>
<feature type="compositionally biased region" description="Polar residues" evidence="3">
    <location>
        <begin position="106"/>
        <end position="120"/>
    </location>
</feature>
<gene>
    <name evidence="4" type="ORF">PLEOSDRAFT_1091820</name>
</gene>
<dbReference type="GO" id="GO:0005992">
    <property type="term" value="P:trehalose biosynthetic process"/>
    <property type="evidence" value="ECO:0007669"/>
    <property type="project" value="InterPro"/>
</dbReference>
<evidence type="ECO:0000256" key="2">
    <source>
        <dbReference type="ARBA" id="ARBA00006330"/>
    </source>
</evidence>
<sequence>MPSTSPTASNSHRSIPLDSFHEPYTRSGDDVSLDQVRSQITALENELRGRDIALSGRIIHVCHYLPVVATLNTRAGIPSPPATPPSKAGDVPPSPSSEKPEAWITPSESTTPQPAQSSTAWTLKPRYGHAAMISGIRSLATTHEQFIVGWTGDIQATNPNERVPANTVSDGDRRMLEEALRGYVAKETDGDLDVDDDDNEPLSPVGEAKLKKRKTSYVPVWVDDKVAHGHYDGYCKQTLWPLFHYLLWQDVATEYASADQYYPPYVQANELFAQTVEKLYQPGDLIWVHDYHLLLAPKMIRDRLPDATIGLFVHTPFPSSEVFRCLPRRKEILDGMLGANLICFQTYAYSRHFTSTCVRVCGYETTSKGIDVESHTAAVMHCPVGIDAMRVSRDVLRPGIQPKLVALRNLYEGKKIIVGRDKLDVVKGVLQKLRAFEKLLQDYPEWIGNVVLIQVTSPALTDSPKLERQVSELVSHINGEYGSLDFIPVHHYHQTLKKDEFYALLSVADLGVITPLRDGMNTTSMEFVIAQEMTKKSPSVLSEFMGISKNMEDALQVNPWDLGGVAAAMNRGLLMSDAEKAERHRKLYKVVSTHTSHHWASVLVKMLLGQMGGEGMARQTPYIPRDVLNSRYKAAKKRLFLFDYDGTLAPIVKTPSMAVPSAATLEALEVLSADPANLVYIISGRDGAFLEQHLGHLRNVGFSAEHGGFMRERGSAEWVNFTEKLDMSWMSEVLEIFKYYTERTTGSHIEVKKSSITWHYRGADPEWGLFQCRQCQDLLENNLVHKRPIEVLVGKKNLEVRPVAVNKGEIVKRILYRNPDSEFIFCAGDDKTDEDMFRALSLFPPGTTKATLDAPISVTLIDGNDTPSSASTPSESSQTTFPAVDLAIHKEAVFTTAVGHSSKRTLASWHVTTPQEIVEHMLDLVHDVVQA</sequence>
<dbReference type="PANTHER" id="PTHR10788">
    <property type="entry name" value="TREHALOSE-6-PHOSPHATE SYNTHASE"/>
    <property type="match status" value="1"/>
</dbReference>
<dbReference type="NCBIfam" id="TIGR01484">
    <property type="entry name" value="HAD-SF-IIB"/>
    <property type="match status" value="1"/>
</dbReference>
<dbReference type="InterPro" id="IPR036412">
    <property type="entry name" value="HAD-like_sf"/>
</dbReference>
<dbReference type="CDD" id="cd01627">
    <property type="entry name" value="HAD_TPP"/>
    <property type="match status" value="1"/>
</dbReference>
<feature type="region of interest" description="Disordered" evidence="3">
    <location>
        <begin position="1"/>
        <end position="31"/>
    </location>
</feature>
<feature type="compositionally biased region" description="Basic and acidic residues" evidence="3">
    <location>
        <begin position="19"/>
        <end position="29"/>
    </location>
</feature>
<dbReference type="FunFam" id="3.30.70.1020:FF:000002">
    <property type="entry name" value="Trehalose-6-phosphate synthase 2"/>
    <property type="match status" value="1"/>
</dbReference>
<dbReference type="GO" id="GO:0003825">
    <property type="term" value="F:alpha,alpha-trehalose-phosphate synthase (UDP-forming) activity"/>
    <property type="evidence" value="ECO:0007669"/>
    <property type="project" value="TreeGrafter"/>
</dbReference>
<dbReference type="InParanoid" id="A0A067NUJ5"/>
<organism evidence="4 5">
    <name type="scientific">Pleurotus ostreatus (strain PC15)</name>
    <name type="common">Oyster mushroom</name>
    <dbReference type="NCBI Taxonomy" id="1137138"/>
    <lineage>
        <taxon>Eukaryota</taxon>
        <taxon>Fungi</taxon>
        <taxon>Dikarya</taxon>
        <taxon>Basidiomycota</taxon>
        <taxon>Agaricomycotina</taxon>
        <taxon>Agaricomycetes</taxon>
        <taxon>Agaricomycetidae</taxon>
        <taxon>Agaricales</taxon>
        <taxon>Pleurotineae</taxon>
        <taxon>Pleurotaceae</taxon>
        <taxon>Pleurotus</taxon>
    </lineage>
</organism>
<dbReference type="Gene3D" id="3.40.50.2000">
    <property type="entry name" value="Glycogen Phosphorylase B"/>
    <property type="match status" value="2"/>
</dbReference>
<dbReference type="GO" id="GO:0005829">
    <property type="term" value="C:cytosol"/>
    <property type="evidence" value="ECO:0007669"/>
    <property type="project" value="TreeGrafter"/>
</dbReference>
<protein>
    <submittedName>
        <fullName evidence="4">Glycosyltransferase family 20 protein</fullName>
    </submittedName>
</protein>